<accession>A0A0D6QRH3</accession>
<dbReference type="PANTHER" id="PTHR47989">
    <property type="entry name" value="OS01G0750732 PROTEIN"/>
    <property type="match status" value="1"/>
</dbReference>
<dbReference type="PROSITE" id="PS00107">
    <property type="entry name" value="PROTEIN_KINASE_ATP"/>
    <property type="match status" value="1"/>
</dbReference>
<evidence type="ECO:0000256" key="9">
    <source>
        <dbReference type="ARBA" id="ARBA00022840"/>
    </source>
</evidence>
<keyword evidence="8" id="KW-0418">Kinase</keyword>
<keyword evidence="9 16" id="KW-0067">ATP-binding</keyword>
<evidence type="ECO:0000256" key="14">
    <source>
        <dbReference type="ARBA" id="ARBA00047899"/>
    </source>
</evidence>
<dbReference type="InterPro" id="IPR008271">
    <property type="entry name" value="Ser/Thr_kinase_AS"/>
</dbReference>
<dbReference type="EMBL" id="GCKF01045689">
    <property type="protein sequence ID" value="JAG93767.1"/>
    <property type="molecule type" value="Transcribed_RNA"/>
</dbReference>
<dbReference type="Gene3D" id="3.30.200.20">
    <property type="entry name" value="Phosphorylase Kinase, domain 1"/>
    <property type="match status" value="1"/>
</dbReference>
<keyword evidence="7 16" id="KW-0547">Nucleotide-binding</keyword>
<dbReference type="Gene3D" id="1.10.510.10">
    <property type="entry name" value="Transferase(Phosphotransferase) domain 1"/>
    <property type="match status" value="1"/>
</dbReference>
<sequence>MDLILRLFFLFSLFLSYASATCPLNFNILSNFSQNAFFSGNVSEQCQQARQDLHLVLSEYLRTNGSFLPPANASKDCWDAFQAEITSFGSNFDVRSACGYDNSSISRGCLNITTRQQFEFQVPSATRNTMESACNQSLGGSACTGCSATLSSSPTIYLRENSTFISNLTDCTVYPSIYAAAILNPGGPLDPNTANCLFFLNTVSNSGKNHAWAYGAAAAGISVSIALGLLGFWYWRRREARKKKILAERLEGLGSEPSSMNPNSTLVRFKIDEIRAATKNFSRENIIGSGGFGNVYKGVLSDGSVVAVKRFKNCSPAGDEGFVHEVQVISSIRHRNLVALRGFCTSPGSLEGHQRIIVCEFMPNGSLHDHLFGCWAHRRLDWRSRCRIAVGMARGLAYLHRDVQPAIIHRDIKASNILLDENFEAKVADFGLAKFTPEGVTHVSTRVAGTHGYVAPEYALYGQLTEKSDVYSFGVVLLELLSGKKALFTTGQAQPLHITDWAWSLARKGSTLEVIEQDMENPGPADVIERYVMIALLCAHPQLHCRPSIDQALKIIESDLPVPQIPDRPLPLIADLEDIERTASAGGSGRLSSRSGYQSFSTEKSSEARGDSQHG</sequence>
<evidence type="ECO:0000256" key="12">
    <source>
        <dbReference type="ARBA" id="ARBA00023170"/>
    </source>
</evidence>
<evidence type="ECO:0000256" key="15">
    <source>
        <dbReference type="ARBA" id="ARBA00048679"/>
    </source>
</evidence>
<feature type="chain" id="PRO_5002311411" description="non-specific serine/threonine protein kinase" evidence="19">
    <location>
        <begin position="21"/>
        <end position="615"/>
    </location>
</feature>
<feature type="signal peptide" evidence="19">
    <location>
        <begin position="1"/>
        <end position="20"/>
    </location>
</feature>
<dbReference type="SUPFAM" id="SSF56112">
    <property type="entry name" value="Protein kinase-like (PK-like)"/>
    <property type="match status" value="1"/>
</dbReference>
<dbReference type="PANTHER" id="PTHR47989:SF62">
    <property type="entry name" value="OS05G0423500 PROTEIN"/>
    <property type="match status" value="1"/>
</dbReference>
<evidence type="ECO:0000256" key="7">
    <source>
        <dbReference type="ARBA" id="ARBA00022741"/>
    </source>
</evidence>
<reference evidence="21" key="1">
    <citation type="submission" date="2015-03" db="EMBL/GenBank/DDBJ databases">
        <title>A transcriptome of Araucaria cunninghamii, an australian fine timber species.</title>
        <authorList>
            <person name="Jing Yi C.J.Y."/>
            <person name="Yin San L.Y.S."/>
            <person name="Abdul Karim S.S."/>
            <person name="Wan Azmi N.N."/>
            <person name="Hercus R.R."/>
            <person name="Croft L.L."/>
        </authorList>
    </citation>
    <scope>NUCLEOTIDE SEQUENCE</scope>
    <source>
        <strain evidence="21">MI0301</strain>
        <tissue evidence="21">Leaf</tissue>
    </source>
</reference>
<dbReference type="CDD" id="cd14066">
    <property type="entry name" value="STKc_IRAK"/>
    <property type="match status" value="1"/>
</dbReference>
<evidence type="ECO:0000256" key="10">
    <source>
        <dbReference type="ARBA" id="ARBA00022989"/>
    </source>
</evidence>
<evidence type="ECO:0000256" key="3">
    <source>
        <dbReference type="ARBA" id="ARBA00022527"/>
    </source>
</evidence>
<name>A0A0D6QRH3_ARACU</name>
<organism evidence="21">
    <name type="scientific">Araucaria cunninghamii</name>
    <name type="common">Hoop pine</name>
    <name type="synonym">Moreton Bay pine</name>
    <dbReference type="NCBI Taxonomy" id="56994"/>
    <lineage>
        <taxon>Eukaryota</taxon>
        <taxon>Viridiplantae</taxon>
        <taxon>Streptophyta</taxon>
        <taxon>Embryophyta</taxon>
        <taxon>Tracheophyta</taxon>
        <taxon>Spermatophyta</taxon>
        <taxon>Pinopsida</taxon>
        <taxon>Pinidae</taxon>
        <taxon>Conifers II</taxon>
        <taxon>Araucariales</taxon>
        <taxon>Araucariaceae</taxon>
        <taxon>Araucaria</taxon>
    </lineage>
</organism>
<keyword evidence="4" id="KW-0808">Transferase</keyword>
<feature type="region of interest" description="Disordered" evidence="17">
    <location>
        <begin position="583"/>
        <end position="615"/>
    </location>
</feature>
<comment type="catalytic activity">
    <reaction evidence="15">
        <text>L-seryl-[protein] + ATP = O-phospho-L-seryl-[protein] + ADP + H(+)</text>
        <dbReference type="Rhea" id="RHEA:17989"/>
        <dbReference type="Rhea" id="RHEA-COMP:9863"/>
        <dbReference type="Rhea" id="RHEA-COMP:11604"/>
        <dbReference type="ChEBI" id="CHEBI:15378"/>
        <dbReference type="ChEBI" id="CHEBI:29999"/>
        <dbReference type="ChEBI" id="CHEBI:30616"/>
        <dbReference type="ChEBI" id="CHEBI:83421"/>
        <dbReference type="ChEBI" id="CHEBI:456216"/>
        <dbReference type="EC" id="2.7.11.1"/>
    </reaction>
</comment>
<evidence type="ECO:0000256" key="4">
    <source>
        <dbReference type="ARBA" id="ARBA00022679"/>
    </source>
</evidence>
<proteinExistence type="predicted"/>
<dbReference type="GO" id="GO:0005524">
    <property type="term" value="F:ATP binding"/>
    <property type="evidence" value="ECO:0007669"/>
    <property type="project" value="UniProtKB-UniRule"/>
</dbReference>
<evidence type="ECO:0000256" key="1">
    <source>
        <dbReference type="ARBA" id="ARBA00004479"/>
    </source>
</evidence>
<dbReference type="InterPro" id="IPR017441">
    <property type="entry name" value="Protein_kinase_ATP_BS"/>
</dbReference>
<dbReference type="FunFam" id="3.30.200.20:FF:000390">
    <property type="entry name" value="probable LRR receptor-like serine/threonine-protein kinase RKF3"/>
    <property type="match status" value="1"/>
</dbReference>
<evidence type="ECO:0000256" key="11">
    <source>
        <dbReference type="ARBA" id="ARBA00023136"/>
    </source>
</evidence>
<dbReference type="FunFam" id="1.10.510.10:FF:000287">
    <property type="entry name" value="probable LRR receptor-like serine/threonine-protein kinase RKF3"/>
    <property type="match status" value="1"/>
</dbReference>
<dbReference type="PROSITE" id="PS00108">
    <property type="entry name" value="PROTEIN_KINASE_ST"/>
    <property type="match status" value="1"/>
</dbReference>
<feature type="compositionally biased region" description="Basic and acidic residues" evidence="17">
    <location>
        <begin position="604"/>
        <end position="615"/>
    </location>
</feature>
<evidence type="ECO:0000256" key="5">
    <source>
        <dbReference type="ARBA" id="ARBA00022692"/>
    </source>
</evidence>
<dbReference type="GO" id="GO:0004674">
    <property type="term" value="F:protein serine/threonine kinase activity"/>
    <property type="evidence" value="ECO:0007669"/>
    <property type="project" value="UniProtKB-KW"/>
</dbReference>
<keyword evidence="10 18" id="KW-1133">Transmembrane helix</keyword>
<dbReference type="InterPro" id="IPR011009">
    <property type="entry name" value="Kinase-like_dom_sf"/>
</dbReference>
<feature type="domain" description="Protein kinase" evidence="20">
    <location>
        <begin position="281"/>
        <end position="560"/>
    </location>
</feature>
<dbReference type="AlphaFoldDB" id="A0A0D6QRH3"/>
<evidence type="ECO:0000256" key="17">
    <source>
        <dbReference type="SAM" id="MobiDB-lite"/>
    </source>
</evidence>
<dbReference type="PROSITE" id="PS50011">
    <property type="entry name" value="PROTEIN_KINASE_DOM"/>
    <property type="match status" value="1"/>
</dbReference>
<keyword evidence="13" id="KW-0325">Glycoprotein</keyword>
<dbReference type="Pfam" id="PF19160">
    <property type="entry name" value="SPARK"/>
    <property type="match status" value="1"/>
</dbReference>
<keyword evidence="6 19" id="KW-0732">Signal</keyword>
<comment type="subcellular location">
    <subcellularLocation>
        <location evidence="1">Membrane</location>
        <topology evidence="1">Single-pass type I membrane protein</topology>
    </subcellularLocation>
</comment>
<dbReference type="InterPro" id="IPR043891">
    <property type="entry name" value="SPARK"/>
</dbReference>
<dbReference type="EC" id="2.7.11.1" evidence="2"/>
<evidence type="ECO:0000256" key="2">
    <source>
        <dbReference type="ARBA" id="ARBA00012513"/>
    </source>
</evidence>
<evidence type="ECO:0000256" key="19">
    <source>
        <dbReference type="SAM" id="SignalP"/>
    </source>
</evidence>
<evidence type="ECO:0000256" key="16">
    <source>
        <dbReference type="PROSITE-ProRule" id="PRU10141"/>
    </source>
</evidence>
<dbReference type="Pfam" id="PF07714">
    <property type="entry name" value="PK_Tyr_Ser-Thr"/>
    <property type="match status" value="1"/>
</dbReference>
<dbReference type="InterPro" id="IPR001245">
    <property type="entry name" value="Ser-Thr/Tyr_kinase_cat_dom"/>
</dbReference>
<dbReference type="SMART" id="SM00220">
    <property type="entry name" value="S_TKc"/>
    <property type="match status" value="1"/>
</dbReference>
<feature type="binding site" evidence="16">
    <location>
        <position position="309"/>
    </location>
    <ligand>
        <name>ATP</name>
        <dbReference type="ChEBI" id="CHEBI:30616"/>
    </ligand>
</feature>
<feature type="transmembrane region" description="Helical" evidence="18">
    <location>
        <begin position="211"/>
        <end position="235"/>
    </location>
</feature>
<keyword evidence="3" id="KW-0723">Serine/threonine-protein kinase</keyword>
<keyword evidence="11 18" id="KW-0472">Membrane</keyword>
<protein>
    <recommendedName>
        <fullName evidence="2">non-specific serine/threonine protein kinase</fullName>
        <ecNumber evidence="2">2.7.11.1</ecNumber>
    </recommendedName>
</protein>
<comment type="catalytic activity">
    <reaction evidence="14">
        <text>L-threonyl-[protein] + ATP = O-phospho-L-threonyl-[protein] + ADP + H(+)</text>
        <dbReference type="Rhea" id="RHEA:46608"/>
        <dbReference type="Rhea" id="RHEA-COMP:11060"/>
        <dbReference type="Rhea" id="RHEA-COMP:11605"/>
        <dbReference type="ChEBI" id="CHEBI:15378"/>
        <dbReference type="ChEBI" id="CHEBI:30013"/>
        <dbReference type="ChEBI" id="CHEBI:30616"/>
        <dbReference type="ChEBI" id="CHEBI:61977"/>
        <dbReference type="ChEBI" id="CHEBI:456216"/>
        <dbReference type="EC" id="2.7.11.1"/>
    </reaction>
</comment>
<dbReference type="GO" id="GO:0016020">
    <property type="term" value="C:membrane"/>
    <property type="evidence" value="ECO:0007669"/>
    <property type="project" value="UniProtKB-SubCell"/>
</dbReference>
<evidence type="ECO:0000256" key="18">
    <source>
        <dbReference type="SAM" id="Phobius"/>
    </source>
</evidence>
<evidence type="ECO:0000256" key="8">
    <source>
        <dbReference type="ARBA" id="ARBA00022777"/>
    </source>
</evidence>
<evidence type="ECO:0000256" key="13">
    <source>
        <dbReference type="ARBA" id="ARBA00023180"/>
    </source>
</evidence>
<keyword evidence="12" id="KW-0675">Receptor</keyword>
<evidence type="ECO:0000259" key="20">
    <source>
        <dbReference type="PROSITE" id="PS50011"/>
    </source>
</evidence>
<evidence type="ECO:0000256" key="6">
    <source>
        <dbReference type="ARBA" id="ARBA00022729"/>
    </source>
</evidence>
<evidence type="ECO:0000313" key="21">
    <source>
        <dbReference type="EMBL" id="JAG93767.1"/>
    </source>
</evidence>
<keyword evidence="5 18" id="KW-0812">Transmembrane</keyword>
<dbReference type="InterPro" id="IPR000719">
    <property type="entry name" value="Prot_kinase_dom"/>
</dbReference>